<evidence type="ECO:0000256" key="2">
    <source>
        <dbReference type="ARBA" id="ARBA00022630"/>
    </source>
</evidence>
<gene>
    <name evidence="8" type="ORF">IXB50_07595</name>
</gene>
<evidence type="ECO:0000256" key="4">
    <source>
        <dbReference type="ARBA" id="ARBA00022857"/>
    </source>
</evidence>
<accession>A0A947DE29</accession>
<keyword evidence="6 8" id="KW-0503">Monooxygenase</keyword>
<dbReference type="GO" id="GO:0071949">
    <property type="term" value="F:FAD binding"/>
    <property type="evidence" value="ECO:0007669"/>
    <property type="project" value="InterPro"/>
</dbReference>
<keyword evidence="5" id="KW-0560">Oxidoreductase</keyword>
<dbReference type="SUPFAM" id="SSF51905">
    <property type="entry name" value="FAD/NAD(P)-binding domain"/>
    <property type="match status" value="1"/>
</dbReference>
<dbReference type="Gene3D" id="3.50.50.60">
    <property type="entry name" value="FAD/NAD(P)-binding domain"/>
    <property type="match status" value="1"/>
</dbReference>
<keyword evidence="2" id="KW-0285">Flavoprotein</keyword>
<keyword evidence="3" id="KW-0274">FAD</keyword>
<proteinExistence type="predicted"/>
<comment type="cofactor">
    <cofactor evidence="1">
        <name>FAD</name>
        <dbReference type="ChEBI" id="CHEBI:57692"/>
    </cofactor>
</comment>
<evidence type="ECO:0000313" key="8">
    <source>
        <dbReference type="EMBL" id="MBT9315287.1"/>
    </source>
</evidence>
<dbReference type="InterPro" id="IPR036188">
    <property type="entry name" value="FAD/NAD-bd_sf"/>
</dbReference>
<dbReference type="PANTHER" id="PTHR46028">
    <property type="entry name" value="KYNURENINE 3-MONOOXYGENASE"/>
    <property type="match status" value="1"/>
</dbReference>
<dbReference type="Proteomes" id="UP000717364">
    <property type="component" value="Unassembled WGS sequence"/>
</dbReference>
<dbReference type="PANTHER" id="PTHR46028:SF2">
    <property type="entry name" value="KYNURENINE 3-MONOOXYGENASE"/>
    <property type="match status" value="1"/>
</dbReference>
<dbReference type="AlphaFoldDB" id="A0A947DE29"/>
<evidence type="ECO:0000256" key="5">
    <source>
        <dbReference type="ARBA" id="ARBA00023002"/>
    </source>
</evidence>
<comment type="caution">
    <text evidence="8">The sequence shown here is derived from an EMBL/GenBank/DDBJ whole genome shotgun (WGS) entry which is preliminary data.</text>
</comment>
<evidence type="ECO:0000313" key="9">
    <source>
        <dbReference type="Proteomes" id="UP000717364"/>
    </source>
</evidence>
<dbReference type="EMBL" id="JADOES010000010">
    <property type="protein sequence ID" value="MBT9315287.1"/>
    <property type="molecule type" value="Genomic_DNA"/>
</dbReference>
<keyword evidence="4" id="KW-0521">NADP</keyword>
<dbReference type="RefSeq" id="WP_215608349.1">
    <property type="nucleotide sequence ID" value="NZ_JADOES010000010.1"/>
</dbReference>
<feature type="domain" description="FAD-binding" evidence="7">
    <location>
        <begin position="7"/>
        <end position="358"/>
    </location>
</feature>
<dbReference type="GO" id="GO:0070189">
    <property type="term" value="P:kynurenine metabolic process"/>
    <property type="evidence" value="ECO:0007669"/>
    <property type="project" value="TreeGrafter"/>
</dbReference>
<dbReference type="GO" id="GO:0004502">
    <property type="term" value="F:kynurenine 3-monooxygenase activity"/>
    <property type="evidence" value="ECO:0007669"/>
    <property type="project" value="TreeGrafter"/>
</dbReference>
<dbReference type="InterPro" id="IPR002938">
    <property type="entry name" value="FAD-bd"/>
</dbReference>
<evidence type="ECO:0000256" key="3">
    <source>
        <dbReference type="ARBA" id="ARBA00022827"/>
    </source>
</evidence>
<evidence type="ECO:0000256" key="1">
    <source>
        <dbReference type="ARBA" id="ARBA00001974"/>
    </source>
</evidence>
<keyword evidence="9" id="KW-1185">Reference proteome</keyword>
<protein>
    <submittedName>
        <fullName evidence="8">FAD-dependent monooxygenase</fullName>
    </submittedName>
</protein>
<evidence type="ECO:0000256" key="6">
    <source>
        <dbReference type="ARBA" id="ARBA00023033"/>
    </source>
</evidence>
<reference evidence="8" key="1">
    <citation type="submission" date="2020-11" db="EMBL/GenBank/DDBJ databases">
        <authorList>
            <person name="Konstantinou D."/>
            <person name="Gkelis S."/>
            <person name="Popin R."/>
            <person name="Fewer D."/>
            <person name="Sivonen K."/>
        </authorList>
    </citation>
    <scope>NUCLEOTIDE SEQUENCE</scope>
    <source>
        <strain evidence="8">TAU-MAC 1115</strain>
    </source>
</reference>
<name>A0A947DE29_9CYAN</name>
<dbReference type="Pfam" id="PF01494">
    <property type="entry name" value="FAD_binding_3"/>
    <property type="match status" value="1"/>
</dbReference>
<organism evidence="8 9">
    <name type="scientific">Leptothoe spongobia TAU-MAC 1115</name>
    <dbReference type="NCBI Taxonomy" id="1967444"/>
    <lineage>
        <taxon>Bacteria</taxon>
        <taxon>Bacillati</taxon>
        <taxon>Cyanobacteriota</taxon>
        <taxon>Cyanophyceae</taxon>
        <taxon>Nodosilineales</taxon>
        <taxon>Cymatolegaceae</taxon>
        <taxon>Leptothoe</taxon>
        <taxon>Leptothoe spongobia</taxon>
    </lineage>
</organism>
<dbReference type="PRINTS" id="PR00420">
    <property type="entry name" value="RNGMNOXGNASE"/>
</dbReference>
<sequence length="429" mass="48483">MTNPSQKIVIIGAGPAGLLLAHYLLCRQQYHIEIYDRRPDPRQASLNEQRSFPISLQKRGRKALQAIPGLEDAIAQQAIVCQGTVIHSKTKARDIPRDNPTLTIDRSRLVLTLINQLTNTYPDTVLKLKFDCACQHINAANQTVSLQTATGQTFSTSYDRLIGADGARSQVRTELVAHHGLTCNQTYVPDAYKSIFLARTNADQNIELAPDRIHTSNIGRNNRIVLAPQPNGQLHGAFIFNAENNPLEEFTTKEEILTYFEEKLPVFRQLMNDTEADELLHRPVARLVTVKCDRFHQGDHILLIGDAAHAVSPSIGQGCNSSLEDIQLINQLLDQFQDDWSQVLPQFSQQRVPEAHALKDLSDYSFPRSTPLIIEFFLRLTLGRKLHQWFPQWFQPFVFDLVLDSDLSYAEVLNLSQGWINKVKRSMAS</sequence>
<evidence type="ECO:0000259" key="7">
    <source>
        <dbReference type="Pfam" id="PF01494"/>
    </source>
</evidence>
<reference evidence="8" key="2">
    <citation type="journal article" date="2021" name="Mar. Drugs">
        <title>Genome Reduction and Secondary Metabolism of the Marine Sponge-Associated Cyanobacterium Leptothoe.</title>
        <authorList>
            <person name="Konstantinou D."/>
            <person name="Popin R.V."/>
            <person name="Fewer D.P."/>
            <person name="Sivonen K."/>
            <person name="Gkelis S."/>
        </authorList>
    </citation>
    <scope>NUCLEOTIDE SEQUENCE</scope>
    <source>
        <strain evidence="8">TAU-MAC 1115</strain>
    </source>
</reference>